<proteinExistence type="predicted"/>
<dbReference type="Proteomes" id="UP000595823">
    <property type="component" value="Chromosome"/>
</dbReference>
<organism evidence="1 2">
    <name type="scientific">Salicibibacter cibarius</name>
    <dbReference type="NCBI Taxonomy" id="2743000"/>
    <lineage>
        <taxon>Bacteria</taxon>
        <taxon>Bacillati</taxon>
        <taxon>Bacillota</taxon>
        <taxon>Bacilli</taxon>
        <taxon>Bacillales</taxon>
        <taxon>Bacillaceae</taxon>
        <taxon>Salicibibacter</taxon>
    </lineage>
</organism>
<dbReference type="EMBL" id="CP054705">
    <property type="protein sequence ID" value="QQK76800.1"/>
    <property type="molecule type" value="Genomic_DNA"/>
</dbReference>
<protein>
    <submittedName>
        <fullName evidence="1">Uncharacterized protein</fullName>
    </submittedName>
</protein>
<name>A0A7T6Z4F4_9BACI</name>
<reference evidence="1 2" key="1">
    <citation type="submission" date="2020-06" db="EMBL/GenBank/DDBJ databases">
        <title>Genomic analysis of Salicibibacter sp. NKC5-3.</title>
        <authorList>
            <person name="Oh Y.J."/>
        </authorList>
    </citation>
    <scope>NUCLEOTIDE SEQUENCE [LARGE SCALE GENOMIC DNA]</scope>
    <source>
        <strain evidence="1 2">NKC5-3</strain>
    </source>
</reference>
<evidence type="ECO:0000313" key="2">
    <source>
        <dbReference type="Proteomes" id="UP000595823"/>
    </source>
</evidence>
<evidence type="ECO:0000313" key="1">
    <source>
        <dbReference type="EMBL" id="QQK76800.1"/>
    </source>
</evidence>
<dbReference type="RefSeq" id="WP_200123927.1">
    <property type="nucleotide sequence ID" value="NZ_CP054705.1"/>
</dbReference>
<dbReference type="KEGG" id="scia:HUG15_15345"/>
<gene>
    <name evidence="1" type="ORF">HUG15_15345</name>
</gene>
<sequence>MGYTVWDNMWGFGHHCGEKEKEEADDERRFECVCRVVEAEEDDRKDRRKHGCGCPRCRRCHGCHR</sequence>
<accession>A0A7T6Z4F4</accession>
<dbReference type="AlphaFoldDB" id="A0A7T6Z4F4"/>
<keyword evidence="2" id="KW-1185">Reference proteome</keyword>